<dbReference type="PANTHER" id="PTHR31138:SF1">
    <property type="entry name" value="PDZ DOMAIN-CONTAINING PROTEIN"/>
    <property type="match status" value="1"/>
</dbReference>
<dbReference type="AlphaFoldDB" id="A0A9W8JL72"/>
<reference evidence="3" key="1">
    <citation type="submission" date="2022-06" db="EMBL/GenBank/DDBJ databases">
        <title>Genome Sequence of Candolleomyces eurysporus.</title>
        <authorList>
            <person name="Buettner E."/>
        </authorList>
    </citation>
    <scope>NUCLEOTIDE SEQUENCE</scope>
    <source>
        <strain evidence="3">VTCC 930004</strain>
    </source>
</reference>
<gene>
    <name evidence="3" type="ORF">H1R20_g527</name>
</gene>
<protein>
    <recommendedName>
        <fullName evidence="2">HAM1-like N-terminal domain-containing protein</fullName>
    </recommendedName>
</protein>
<organism evidence="3 4">
    <name type="scientific">Candolleomyces eurysporus</name>
    <dbReference type="NCBI Taxonomy" id="2828524"/>
    <lineage>
        <taxon>Eukaryota</taxon>
        <taxon>Fungi</taxon>
        <taxon>Dikarya</taxon>
        <taxon>Basidiomycota</taxon>
        <taxon>Agaricomycotina</taxon>
        <taxon>Agaricomycetes</taxon>
        <taxon>Agaricomycetidae</taxon>
        <taxon>Agaricales</taxon>
        <taxon>Agaricineae</taxon>
        <taxon>Psathyrellaceae</taxon>
        <taxon>Candolleomyces</taxon>
    </lineage>
</organism>
<feature type="compositionally biased region" description="Polar residues" evidence="1">
    <location>
        <begin position="103"/>
        <end position="123"/>
    </location>
</feature>
<feature type="non-terminal residue" evidence="3">
    <location>
        <position position="1"/>
    </location>
</feature>
<feature type="domain" description="HAM1-like N-terminal" evidence="2">
    <location>
        <begin position="137"/>
        <end position="235"/>
    </location>
</feature>
<evidence type="ECO:0000259" key="2">
    <source>
        <dbReference type="Pfam" id="PF19343"/>
    </source>
</evidence>
<accession>A0A9W8JL72</accession>
<dbReference type="Proteomes" id="UP001140091">
    <property type="component" value="Unassembled WGS sequence"/>
</dbReference>
<name>A0A9W8JL72_9AGAR</name>
<evidence type="ECO:0000313" key="4">
    <source>
        <dbReference type="Proteomes" id="UP001140091"/>
    </source>
</evidence>
<proteinExistence type="predicted"/>
<sequence length="429" mass="46753">MDAIRNCFGGGRSRAPLLPVHDANVDLSDTESDNAQDPLLPKRSGASGDSSNRWLSHLESGVEYAATREPPPSRFNRKRGGRRGSGRVAEISSSEPNGEGPHTNANQSGSNTKGGHINRNGSGNPYEGVDEKTVIDKLVDVFAALSKGKLPTQDQFTRMLQVLLSSDVLRSSPITMAAESIYGTGPSSRRGQKVIEDARNLVQAMLQFTMEKNDDNKFQDLICNLQFIEVPSEVPPVPRPPKPKVNVEVDVSGAAESSKDALHKGEQGVEELKNQIPTSEELSNDLAILSHALRTLLTSLLTSSVFRFLLADILEIFRDVIAHGATDIEAAAISVEHAAESVEEKAKDVDTKQLVDEVFDGIKERKGKGVEGSKPEMRDTTKGVVKKVSEGVKGLEEKAGEKMDEWREVGKDAKDTMKRDFVERMQQVS</sequence>
<dbReference type="EMBL" id="JANBPK010000039">
    <property type="protein sequence ID" value="KAJ2936572.1"/>
    <property type="molecule type" value="Genomic_DNA"/>
</dbReference>
<keyword evidence="4" id="KW-1185">Reference proteome</keyword>
<feature type="region of interest" description="Disordered" evidence="1">
    <location>
        <begin position="27"/>
        <end position="128"/>
    </location>
</feature>
<comment type="caution">
    <text evidence="3">The sequence shown here is derived from an EMBL/GenBank/DDBJ whole genome shotgun (WGS) entry which is preliminary data.</text>
</comment>
<dbReference type="OrthoDB" id="5407957at2759"/>
<dbReference type="Pfam" id="PF19343">
    <property type="entry name" value="HAM1_N"/>
    <property type="match status" value="2"/>
</dbReference>
<dbReference type="InterPro" id="IPR045967">
    <property type="entry name" value="HAM1-like_N"/>
</dbReference>
<evidence type="ECO:0000313" key="3">
    <source>
        <dbReference type="EMBL" id="KAJ2936572.1"/>
    </source>
</evidence>
<feature type="domain" description="HAM1-like N-terminal" evidence="2">
    <location>
        <begin position="276"/>
        <end position="406"/>
    </location>
</feature>
<evidence type="ECO:0000256" key="1">
    <source>
        <dbReference type="SAM" id="MobiDB-lite"/>
    </source>
</evidence>
<feature type="compositionally biased region" description="Basic residues" evidence="1">
    <location>
        <begin position="75"/>
        <end position="85"/>
    </location>
</feature>
<dbReference type="PANTHER" id="PTHR31138">
    <property type="entry name" value="CHROMOSOME 19, WHOLE GENOME SHOTGUN SEQUENCE"/>
    <property type="match status" value="1"/>
</dbReference>